<evidence type="ECO:0000313" key="1">
    <source>
        <dbReference type="EMBL" id="CAG8674836.1"/>
    </source>
</evidence>
<accession>A0A9N9HGZ7</accession>
<feature type="non-terminal residue" evidence="1">
    <location>
        <position position="1"/>
    </location>
</feature>
<dbReference type="AlphaFoldDB" id="A0A9N9HGZ7"/>
<dbReference type="OrthoDB" id="2443938at2759"/>
<keyword evidence="2" id="KW-1185">Reference proteome</keyword>
<proteinExistence type="predicted"/>
<comment type="caution">
    <text evidence="1">The sequence shown here is derived from an EMBL/GenBank/DDBJ whole genome shotgun (WGS) entry which is preliminary data.</text>
</comment>
<name>A0A9N9HGZ7_9GLOM</name>
<gene>
    <name evidence="1" type="ORF">PBRASI_LOCUS11489</name>
</gene>
<reference evidence="1" key="1">
    <citation type="submission" date="2021-06" db="EMBL/GenBank/DDBJ databases">
        <authorList>
            <person name="Kallberg Y."/>
            <person name="Tangrot J."/>
            <person name="Rosling A."/>
        </authorList>
    </citation>
    <scope>NUCLEOTIDE SEQUENCE</scope>
    <source>
        <strain evidence="1">BR232B</strain>
    </source>
</reference>
<organism evidence="1 2">
    <name type="scientific">Paraglomus brasilianum</name>
    <dbReference type="NCBI Taxonomy" id="144538"/>
    <lineage>
        <taxon>Eukaryota</taxon>
        <taxon>Fungi</taxon>
        <taxon>Fungi incertae sedis</taxon>
        <taxon>Mucoromycota</taxon>
        <taxon>Glomeromycotina</taxon>
        <taxon>Glomeromycetes</taxon>
        <taxon>Paraglomerales</taxon>
        <taxon>Paraglomeraceae</taxon>
        <taxon>Paraglomus</taxon>
    </lineage>
</organism>
<protein>
    <submittedName>
        <fullName evidence="1">5960_t:CDS:1</fullName>
    </submittedName>
</protein>
<evidence type="ECO:0000313" key="2">
    <source>
        <dbReference type="Proteomes" id="UP000789739"/>
    </source>
</evidence>
<sequence>IKPIFAIHAEDENPFWKDCIEKYFARPRHDIFENMTHPEYFKKYNLQTKCPASASRSNRQVYQDKFNHLWWKGQSQ</sequence>
<dbReference type="EMBL" id="CAJVPI010005619">
    <property type="protein sequence ID" value="CAG8674836.1"/>
    <property type="molecule type" value="Genomic_DNA"/>
</dbReference>
<dbReference type="Proteomes" id="UP000789739">
    <property type="component" value="Unassembled WGS sequence"/>
</dbReference>